<dbReference type="EMBL" id="CAJVCH010334497">
    <property type="protein sequence ID" value="CAG7815054.1"/>
    <property type="molecule type" value="Genomic_DNA"/>
</dbReference>
<dbReference type="AlphaFoldDB" id="A0A8J2PIF8"/>
<protein>
    <submittedName>
        <fullName evidence="2">Uncharacterized protein</fullName>
    </submittedName>
</protein>
<name>A0A8J2PIF8_9HEXA</name>
<reference evidence="2" key="1">
    <citation type="submission" date="2021-06" db="EMBL/GenBank/DDBJ databases">
        <authorList>
            <person name="Hodson N. C."/>
            <person name="Mongue J. A."/>
            <person name="Jaron S. K."/>
        </authorList>
    </citation>
    <scope>NUCLEOTIDE SEQUENCE</scope>
</reference>
<evidence type="ECO:0000313" key="2">
    <source>
        <dbReference type="EMBL" id="CAG7815054.1"/>
    </source>
</evidence>
<keyword evidence="3" id="KW-1185">Reference proteome</keyword>
<proteinExistence type="predicted"/>
<comment type="caution">
    <text evidence="2">The sequence shown here is derived from an EMBL/GenBank/DDBJ whole genome shotgun (WGS) entry which is preliminary data.</text>
</comment>
<organism evidence="2 3">
    <name type="scientific">Allacma fusca</name>
    <dbReference type="NCBI Taxonomy" id="39272"/>
    <lineage>
        <taxon>Eukaryota</taxon>
        <taxon>Metazoa</taxon>
        <taxon>Ecdysozoa</taxon>
        <taxon>Arthropoda</taxon>
        <taxon>Hexapoda</taxon>
        <taxon>Collembola</taxon>
        <taxon>Symphypleona</taxon>
        <taxon>Sminthuridae</taxon>
        <taxon>Allacma</taxon>
    </lineage>
</organism>
<dbReference type="Proteomes" id="UP000708208">
    <property type="component" value="Unassembled WGS sequence"/>
</dbReference>
<feature type="compositionally biased region" description="Polar residues" evidence="1">
    <location>
        <begin position="74"/>
        <end position="85"/>
    </location>
</feature>
<feature type="region of interest" description="Disordered" evidence="1">
    <location>
        <begin position="55"/>
        <end position="123"/>
    </location>
</feature>
<evidence type="ECO:0000256" key="1">
    <source>
        <dbReference type="SAM" id="MobiDB-lite"/>
    </source>
</evidence>
<evidence type="ECO:0000313" key="3">
    <source>
        <dbReference type="Proteomes" id="UP000708208"/>
    </source>
</evidence>
<feature type="compositionally biased region" description="Polar residues" evidence="1">
    <location>
        <begin position="94"/>
        <end position="110"/>
    </location>
</feature>
<accession>A0A8J2PIF8</accession>
<gene>
    <name evidence="2" type="ORF">AFUS01_LOCUS25758</name>
</gene>
<sequence length="135" mass="15118">MYSVLRKSAWSEIGFQIGISAKASGSGRTRISKNDAVEKQFMQRFSFLSGFVKSKRSTTENYDLSGNDSEDNASDTLIESQVLSTSDDEVLESNPLNSRESSAPAQSLKTTMRCKKRKINKQDKDVQNRILKVLE</sequence>